<gene>
    <name evidence="1" type="ORF">S01H4_44440</name>
</gene>
<organism evidence="1">
    <name type="scientific">marine sediment metagenome</name>
    <dbReference type="NCBI Taxonomy" id="412755"/>
    <lineage>
        <taxon>unclassified sequences</taxon>
        <taxon>metagenomes</taxon>
        <taxon>ecological metagenomes</taxon>
    </lineage>
</organism>
<evidence type="ECO:0000313" key="1">
    <source>
        <dbReference type="EMBL" id="GAG91490.1"/>
    </source>
</evidence>
<feature type="non-terminal residue" evidence="1">
    <location>
        <position position="283"/>
    </location>
</feature>
<dbReference type="AlphaFoldDB" id="X1B8S9"/>
<evidence type="ECO:0008006" key="2">
    <source>
        <dbReference type="Google" id="ProtNLM"/>
    </source>
</evidence>
<protein>
    <recommendedName>
        <fullName evidence="2">Fibronectin type-III domain-containing protein</fullName>
    </recommendedName>
</protein>
<reference evidence="1" key="1">
    <citation type="journal article" date="2014" name="Front. Microbiol.">
        <title>High frequency of phylogenetically diverse reductive dehalogenase-homologous genes in deep subseafloor sedimentary metagenomes.</title>
        <authorList>
            <person name="Kawai M."/>
            <person name="Futagami T."/>
            <person name="Toyoda A."/>
            <person name="Takaki Y."/>
            <person name="Nishi S."/>
            <person name="Hori S."/>
            <person name="Arai W."/>
            <person name="Tsubouchi T."/>
            <person name="Morono Y."/>
            <person name="Uchiyama I."/>
            <person name="Ito T."/>
            <person name="Fujiyama A."/>
            <person name="Inagaki F."/>
            <person name="Takami H."/>
        </authorList>
    </citation>
    <scope>NUCLEOTIDE SEQUENCE</scope>
    <source>
        <strain evidence="1">Expedition CK06-06</strain>
    </source>
</reference>
<sequence length="283" mass="31111">CQSYPAEDYTYVRNAPTASEGDYVRATGHYAGQSLWFGTHYIIYRTFLHFIMSPYDLEGAPVASASLNLKISHLPADGDFDLVVTRGIAVNGNNTPIVHHIPYDMDDYNRTLVSGDGGSRNTVDGVQGSFLSIPLNSTGINWLNLTKDVVSKLGVRSSDDIGATPTPGFDHTCMWNSGNTFTLGNKPYLLINVTLHTPGVTTNEATNVQDDRARLHGEITDTGWWYDYIGFEYKKGVGGEITSITTGSSGYVTKEFYANIYALDSGETYYFRAWTLNDAGKGY</sequence>
<feature type="non-terminal residue" evidence="1">
    <location>
        <position position="1"/>
    </location>
</feature>
<proteinExistence type="predicted"/>
<dbReference type="EMBL" id="BART01024641">
    <property type="protein sequence ID" value="GAG91490.1"/>
    <property type="molecule type" value="Genomic_DNA"/>
</dbReference>
<accession>X1B8S9</accession>
<name>X1B8S9_9ZZZZ</name>
<comment type="caution">
    <text evidence="1">The sequence shown here is derived from an EMBL/GenBank/DDBJ whole genome shotgun (WGS) entry which is preliminary data.</text>
</comment>